<dbReference type="GO" id="GO:0009055">
    <property type="term" value="F:electron transfer activity"/>
    <property type="evidence" value="ECO:0007669"/>
    <property type="project" value="TreeGrafter"/>
</dbReference>
<keyword evidence="4" id="KW-0479">Metal-binding</keyword>
<dbReference type="GO" id="GO:0051539">
    <property type="term" value="F:4 iron, 4 sulfur cluster binding"/>
    <property type="evidence" value="ECO:0007669"/>
    <property type="project" value="UniProtKB-KW"/>
</dbReference>
<evidence type="ECO:0008006" key="8">
    <source>
        <dbReference type="Google" id="ProtNLM"/>
    </source>
</evidence>
<accession>X1RQI1</accession>
<keyword evidence="4" id="KW-0411">Iron-sulfur</keyword>
<keyword evidence="5" id="KW-0560">Oxidoreductase</keyword>
<evidence type="ECO:0000256" key="4">
    <source>
        <dbReference type="ARBA" id="ARBA00022485"/>
    </source>
</evidence>
<feature type="non-terminal residue" evidence="7">
    <location>
        <position position="1"/>
    </location>
</feature>
<evidence type="ECO:0000256" key="3">
    <source>
        <dbReference type="ARBA" id="ARBA00010312"/>
    </source>
</evidence>
<protein>
    <recommendedName>
        <fullName evidence="8">Molybdopterin oxidoreductase domain-containing protein</fullName>
    </recommendedName>
</protein>
<keyword evidence="4" id="KW-0004">4Fe-4S</keyword>
<reference evidence="7" key="1">
    <citation type="journal article" date="2014" name="Front. Microbiol.">
        <title>High frequency of phylogenetically diverse reductive dehalogenase-homologous genes in deep subseafloor sedimentary metagenomes.</title>
        <authorList>
            <person name="Kawai M."/>
            <person name="Futagami T."/>
            <person name="Toyoda A."/>
            <person name="Takaki Y."/>
            <person name="Nishi S."/>
            <person name="Hori S."/>
            <person name="Arai W."/>
            <person name="Tsubouchi T."/>
            <person name="Morono Y."/>
            <person name="Uchiyama I."/>
            <person name="Ito T."/>
            <person name="Fujiyama A."/>
            <person name="Inagaki F."/>
            <person name="Takami H."/>
        </authorList>
    </citation>
    <scope>NUCLEOTIDE SEQUENCE</scope>
    <source>
        <strain evidence="7">Expedition CK06-06</strain>
    </source>
</reference>
<dbReference type="EMBL" id="BARW01013720">
    <property type="protein sequence ID" value="GAI82918.1"/>
    <property type="molecule type" value="Genomic_DNA"/>
</dbReference>
<evidence type="ECO:0000313" key="7">
    <source>
        <dbReference type="EMBL" id="GAI82918.1"/>
    </source>
</evidence>
<dbReference type="AlphaFoldDB" id="X1RQI1"/>
<proteinExistence type="inferred from homology"/>
<evidence type="ECO:0000256" key="1">
    <source>
        <dbReference type="ARBA" id="ARBA00001966"/>
    </source>
</evidence>
<dbReference type="EMBL" id="BARU01046854">
    <property type="protein sequence ID" value="GAH94135.1"/>
    <property type="molecule type" value="Genomic_DNA"/>
</dbReference>
<organism evidence="7">
    <name type="scientific">marine sediment metagenome</name>
    <dbReference type="NCBI Taxonomy" id="412755"/>
    <lineage>
        <taxon>unclassified sequences</taxon>
        <taxon>metagenomes</taxon>
        <taxon>ecological metagenomes</taxon>
    </lineage>
</organism>
<evidence type="ECO:0000313" key="6">
    <source>
        <dbReference type="EMBL" id="GAH94135.1"/>
    </source>
</evidence>
<comment type="caution">
    <text evidence="7">The sequence shown here is derived from an EMBL/GenBank/DDBJ whole genome shotgun (WGS) entry which is preliminary data.</text>
</comment>
<comment type="cofactor">
    <cofactor evidence="1">
        <name>[4Fe-4S] cluster</name>
        <dbReference type="ChEBI" id="CHEBI:49883"/>
    </cofactor>
</comment>
<dbReference type="SUPFAM" id="SSF53706">
    <property type="entry name" value="Formate dehydrogenase/DMSO reductase, domains 1-3"/>
    <property type="match status" value="1"/>
</dbReference>
<sequence length="91" mass="10501">DRRLSKVQYRAAYATEWKEVSWDWALSKIAEKIKTTRDKNWVTKDKNGNVVNRTEAIATFGGAALDNEECYLYSKMARALGLVYIEHCARI</sequence>
<evidence type="ECO:0000256" key="2">
    <source>
        <dbReference type="ARBA" id="ARBA00004196"/>
    </source>
</evidence>
<comment type="subcellular location">
    <subcellularLocation>
        <location evidence="2">Cell envelope</location>
    </subcellularLocation>
</comment>
<keyword evidence="4" id="KW-0408">Iron</keyword>
<dbReference type="GO" id="GO:0030151">
    <property type="term" value="F:molybdenum ion binding"/>
    <property type="evidence" value="ECO:0007669"/>
    <property type="project" value="TreeGrafter"/>
</dbReference>
<dbReference type="PANTHER" id="PTHR43598:SF1">
    <property type="entry name" value="FORMATE DEHYDROGENASE-O MAJOR SUBUNIT"/>
    <property type="match status" value="1"/>
</dbReference>
<gene>
    <name evidence="6" type="ORF">S03H2_70480</name>
    <name evidence="7" type="ORF">S12H4_24932</name>
</gene>
<dbReference type="PANTHER" id="PTHR43598">
    <property type="entry name" value="TUNGSTEN-CONTAINING FORMYLMETHANOFURAN DEHYDROGENASE 2 SUBUNIT B"/>
    <property type="match status" value="1"/>
</dbReference>
<name>X1RQI1_9ZZZZ</name>
<dbReference type="GO" id="GO:0016491">
    <property type="term" value="F:oxidoreductase activity"/>
    <property type="evidence" value="ECO:0007669"/>
    <property type="project" value="UniProtKB-KW"/>
</dbReference>
<dbReference type="Gene3D" id="3.40.50.740">
    <property type="match status" value="1"/>
</dbReference>
<dbReference type="GO" id="GO:0030313">
    <property type="term" value="C:cell envelope"/>
    <property type="evidence" value="ECO:0007669"/>
    <property type="project" value="UniProtKB-SubCell"/>
</dbReference>
<dbReference type="GO" id="GO:0009061">
    <property type="term" value="P:anaerobic respiration"/>
    <property type="evidence" value="ECO:0007669"/>
    <property type="project" value="TreeGrafter"/>
</dbReference>
<comment type="similarity">
    <text evidence="3">Belongs to the prokaryotic molybdopterin-containing oxidoreductase family.</text>
</comment>
<evidence type="ECO:0000256" key="5">
    <source>
        <dbReference type="ARBA" id="ARBA00023002"/>
    </source>
</evidence>